<feature type="compositionally biased region" description="Basic and acidic residues" evidence="1">
    <location>
        <begin position="44"/>
        <end position="53"/>
    </location>
</feature>
<evidence type="ECO:0000313" key="3">
    <source>
        <dbReference type="EMBL" id="KAK8065554.1"/>
    </source>
</evidence>
<dbReference type="EMBL" id="JAQQWN010000009">
    <property type="protein sequence ID" value="KAK8065554.1"/>
    <property type="molecule type" value="Genomic_DNA"/>
</dbReference>
<keyword evidence="2" id="KW-0812">Transmembrane</keyword>
<feature type="transmembrane region" description="Helical" evidence="2">
    <location>
        <begin position="924"/>
        <end position="945"/>
    </location>
</feature>
<proteinExistence type="predicted"/>
<evidence type="ECO:0000313" key="4">
    <source>
        <dbReference type="Proteomes" id="UP001433268"/>
    </source>
</evidence>
<keyword evidence="2" id="KW-0472">Membrane</keyword>
<dbReference type="GeneID" id="92049675"/>
<feature type="compositionally biased region" description="Polar residues" evidence="1">
    <location>
        <begin position="243"/>
        <end position="255"/>
    </location>
</feature>
<feature type="compositionally biased region" description="Polar residues" evidence="1">
    <location>
        <begin position="325"/>
        <end position="340"/>
    </location>
</feature>
<dbReference type="Proteomes" id="UP001433268">
    <property type="component" value="Unassembled WGS sequence"/>
</dbReference>
<evidence type="ECO:0000256" key="1">
    <source>
        <dbReference type="SAM" id="MobiDB-lite"/>
    </source>
</evidence>
<sequence length="946" mass="103928">MPGSSKLREEGDFFPSFLNQTPPEPVEVQTPDRPKRSLTPRGHIFRDFGEAHRNITGNNRLKSGNPFATPPHDSSNDIPLQDLSSPSLPDSNGKMLGDQLPRRPSDFVAAYPQRSDNGRSLTSIKRVSQSSPICALPSAIEDVSSLSSEEEVACDATAKKQNTDISKSTVGKILDQYVETGTRRRSSDGNFVQDYILAFPKVRGRNHDVSQPPLYQEPSAQGNDLVGSPADNQHTKAHLLSVPTHSASPNKSISDTPDGDANIRTRPLSHEDVTITESDPSFIDEGTLRYLRHGHRSLLPQPLRVPSDANDVFADPVHQPDSPVEVNSPSESGSLFESHSNPFKYDSREYRAVLQAAREREVSQALEVGVDTDCALTYPESKPAGADMVNGNDEVENPVARPRLGQSKGSFFHATTMDALFGHGPKPECDENDIKMIIMTLRAQGHVLNHEYTHNHLPSPEAGRGSGTPAAVPKEATKAGDWVTEATSEIEFDTGATAPSSDNHDGRMIKATGSSVADVSDHESDGAPLRRFNSRNHILRHPPGAIATSMKRNNVKSAPFPPNMRPQVPNPFTRRRSGYQRAEPSSYFSYARDRTKASKYDFRDSASSYGQVSAINQASEGTYDTLPSTSMGSINTHKVLELANAQANPYDEQPEHDTEIQKPASGHGHNVEDTYFDPGEQSHPVATVSPTDNMTTPTGMVFPFPLLDLDKAQDLQRTQRESGATDETEDSTQRYQRAMSGTAGRNMTTPTPLQQPRRAYVPRDSSARRLRRASTLSSSFLPPNWLAGEVFAGTPTPTTREHGSISPITNLITASSKAPRFKWFTFRQPPRQPRLLPVDKSARRNGGHAIDEPSISDVESAEADNISPWGCQRRKQFFYMTLVLSILPFFGVMALHGSFNTLLASYTEGKAFRFTKKQRDTIKMVLVVEAVAYILIAITVILIHVS</sequence>
<feature type="region of interest" description="Disordered" evidence="1">
    <location>
        <begin position="320"/>
        <end position="340"/>
    </location>
</feature>
<dbReference type="RefSeq" id="XP_066662307.1">
    <property type="nucleotide sequence ID" value="XM_066816615.1"/>
</dbReference>
<feature type="region of interest" description="Disordered" evidence="1">
    <location>
        <begin position="207"/>
        <end position="265"/>
    </location>
</feature>
<feature type="transmembrane region" description="Helical" evidence="2">
    <location>
        <begin position="877"/>
        <end position="903"/>
    </location>
</feature>
<keyword evidence="2" id="KW-1133">Transmembrane helix</keyword>
<keyword evidence="4" id="KW-1185">Reference proteome</keyword>
<name>A0ABR1V682_9PEZI</name>
<feature type="region of interest" description="Disordered" evidence="1">
    <location>
        <begin position="650"/>
        <end position="682"/>
    </location>
</feature>
<feature type="region of interest" description="Disordered" evidence="1">
    <location>
        <begin position="1"/>
        <end position="102"/>
    </location>
</feature>
<feature type="compositionally biased region" description="Polar residues" evidence="1">
    <location>
        <begin position="743"/>
        <end position="754"/>
    </location>
</feature>
<evidence type="ECO:0000256" key="2">
    <source>
        <dbReference type="SAM" id="Phobius"/>
    </source>
</evidence>
<feature type="compositionally biased region" description="Low complexity" evidence="1">
    <location>
        <begin position="77"/>
        <end position="91"/>
    </location>
</feature>
<protein>
    <submittedName>
        <fullName evidence="3">Uncharacterized protein</fullName>
    </submittedName>
</protein>
<gene>
    <name evidence="3" type="ORF">PG997_012301</name>
</gene>
<organism evidence="3 4">
    <name type="scientific">Apiospora hydei</name>
    <dbReference type="NCBI Taxonomy" id="1337664"/>
    <lineage>
        <taxon>Eukaryota</taxon>
        <taxon>Fungi</taxon>
        <taxon>Dikarya</taxon>
        <taxon>Ascomycota</taxon>
        <taxon>Pezizomycotina</taxon>
        <taxon>Sordariomycetes</taxon>
        <taxon>Xylariomycetidae</taxon>
        <taxon>Amphisphaeriales</taxon>
        <taxon>Apiosporaceae</taxon>
        <taxon>Apiospora</taxon>
    </lineage>
</organism>
<accession>A0ABR1V682</accession>
<feature type="region of interest" description="Disordered" evidence="1">
    <location>
        <begin position="558"/>
        <end position="581"/>
    </location>
</feature>
<feature type="region of interest" description="Disordered" evidence="1">
    <location>
        <begin position="714"/>
        <end position="768"/>
    </location>
</feature>
<feature type="compositionally biased region" description="Basic and acidic residues" evidence="1">
    <location>
        <begin position="1"/>
        <end position="11"/>
    </location>
</feature>
<comment type="caution">
    <text evidence="3">The sequence shown here is derived from an EMBL/GenBank/DDBJ whole genome shotgun (WGS) entry which is preliminary data.</text>
</comment>
<feature type="region of interest" description="Disordered" evidence="1">
    <location>
        <begin position="453"/>
        <end position="480"/>
    </location>
</feature>
<reference evidence="3 4" key="1">
    <citation type="submission" date="2023-01" db="EMBL/GenBank/DDBJ databases">
        <title>Analysis of 21 Apiospora genomes using comparative genomics revels a genus with tremendous synthesis potential of carbohydrate active enzymes and secondary metabolites.</title>
        <authorList>
            <person name="Sorensen T."/>
        </authorList>
    </citation>
    <scope>NUCLEOTIDE SEQUENCE [LARGE SCALE GENOMIC DNA]</scope>
    <source>
        <strain evidence="3 4">CBS 114990</strain>
    </source>
</reference>